<gene>
    <name evidence="2" type="ORF">LWC34_28085</name>
</gene>
<evidence type="ECO:0000313" key="3">
    <source>
        <dbReference type="Proteomes" id="UP001521150"/>
    </source>
</evidence>
<reference evidence="2 3" key="1">
    <citation type="submission" date="2021-12" db="EMBL/GenBank/DDBJ databases">
        <title>Genome sequence of Kibdelosporangium philippinense ATCC 49844.</title>
        <authorList>
            <person name="Fedorov E.A."/>
            <person name="Omeragic M."/>
            <person name="Shalygina K.F."/>
            <person name="Maclea K.S."/>
        </authorList>
    </citation>
    <scope>NUCLEOTIDE SEQUENCE [LARGE SCALE GENOMIC DNA]</scope>
    <source>
        <strain evidence="2 3">ATCC 49844</strain>
    </source>
</reference>
<dbReference type="Proteomes" id="UP001521150">
    <property type="component" value="Unassembled WGS sequence"/>
</dbReference>
<protein>
    <submittedName>
        <fullName evidence="2">Uncharacterized protein</fullName>
    </submittedName>
</protein>
<keyword evidence="1" id="KW-0732">Signal</keyword>
<dbReference type="RefSeq" id="WP_233728110.1">
    <property type="nucleotide sequence ID" value="NZ_JAJVCN010000002.1"/>
</dbReference>
<proteinExistence type="predicted"/>
<name>A0ABS8ZFR7_9PSEU</name>
<feature type="signal peptide" evidence="1">
    <location>
        <begin position="1"/>
        <end position="24"/>
    </location>
</feature>
<feature type="chain" id="PRO_5046859898" evidence="1">
    <location>
        <begin position="25"/>
        <end position="61"/>
    </location>
</feature>
<accession>A0ABS8ZFR7</accession>
<evidence type="ECO:0000256" key="1">
    <source>
        <dbReference type="SAM" id="SignalP"/>
    </source>
</evidence>
<evidence type="ECO:0000313" key="2">
    <source>
        <dbReference type="EMBL" id="MCE7006659.1"/>
    </source>
</evidence>
<organism evidence="2 3">
    <name type="scientific">Kibdelosporangium philippinense</name>
    <dbReference type="NCBI Taxonomy" id="211113"/>
    <lineage>
        <taxon>Bacteria</taxon>
        <taxon>Bacillati</taxon>
        <taxon>Actinomycetota</taxon>
        <taxon>Actinomycetes</taxon>
        <taxon>Pseudonocardiales</taxon>
        <taxon>Pseudonocardiaceae</taxon>
        <taxon>Kibdelosporangium</taxon>
    </lineage>
</organism>
<sequence length="61" mass="6007">MRKALILACSVLALSLATGGIAAADPIWVLPGVDLGGVLAPTTGLPQAIAPVFDLLKLVGG</sequence>
<keyword evidence="3" id="KW-1185">Reference proteome</keyword>
<comment type="caution">
    <text evidence="2">The sequence shown here is derived from an EMBL/GenBank/DDBJ whole genome shotgun (WGS) entry which is preliminary data.</text>
</comment>
<dbReference type="EMBL" id="JAJVCN010000002">
    <property type="protein sequence ID" value="MCE7006659.1"/>
    <property type="molecule type" value="Genomic_DNA"/>
</dbReference>